<dbReference type="PANTHER" id="PTHR31636">
    <property type="entry name" value="OSJNBA0084A10.13 PROTEIN-RELATED"/>
    <property type="match status" value="1"/>
</dbReference>
<keyword evidence="2" id="KW-0804">Transcription</keyword>
<gene>
    <name evidence="5" type="ORF">CEURO_LOCUS12673</name>
</gene>
<feature type="region of interest" description="SAW" evidence="3">
    <location>
        <begin position="607"/>
        <end position="682"/>
    </location>
</feature>
<keyword evidence="1" id="KW-0805">Transcription regulation</keyword>
<evidence type="ECO:0000256" key="4">
    <source>
        <dbReference type="SAM" id="MobiDB-lite"/>
    </source>
</evidence>
<evidence type="ECO:0008006" key="7">
    <source>
        <dbReference type="Google" id="ProtNLM"/>
    </source>
</evidence>
<dbReference type="EMBL" id="CAMAPE010000031">
    <property type="protein sequence ID" value="CAH9094275.1"/>
    <property type="molecule type" value="Genomic_DNA"/>
</dbReference>
<dbReference type="PROSITE" id="PS50985">
    <property type="entry name" value="GRAS"/>
    <property type="match status" value="1"/>
</dbReference>
<accession>A0A9P0ZBQ0</accession>
<dbReference type="InterPro" id="IPR005202">
    <property type="entry name" value="TF_GRAS"/>
</dbReference>
<name>A0A9P0ZBQ0_CUSEU</name>
<comment type="caution">
    <text evidence="3">Lacks conserved residue(s) required for the propagation of feature annotation.</text>
</comment>
<sequence>MPFVCLPTCLCVDTGFITLMDHWFSRLPESSANESGLENEINLSTLQESRDYPDRHKDASLVAHAPTLDSQHDHYSDPKLKYISQMLLEDSNIDENNNTSLYIDPISLRAAEHFFYDALHQNPSSPNQEPPFVNNKSGCRDSTFRSSSSCNTGLSKSYVERSNGSSFRLNSIMNTQMDSFNTVKLGPNVYSDTESALQCKRGMEEASRFLPPEYQLLLSTDKGHSADTSRGKKHQHSGDVGLQEERRTRQSAISEEEEVELAEVFDKVLLFSNNKDHPSVCGKGTQQKGRCRGKGYAKKLGETCENVDLPSLLISCAQSIADVEHMIAKEKLMKIRMYSSPTGDANQRLGHAFANALEARLAGTGPQLYALSSTISASKIITAYRTCFKSWPFMSTSFSLANTMIYEVASESNLLHIIDFGIIYSFQWPILIQKLSQRPGGPPKLRITAIELPQPGFRPEEMVQTTGCLLTKCCERFGVSFEYNAITTQNWETLKLEDLKLVTSEIVAISCAYRFENLLDDTVVAADTQVFPKDAVLNLIREMNPKVYVHTLLSGSHNSAFFINRFREALFFYITLFDMCDCTIPRDDPDRLGFEEARGCDIMSIVACEGRERLYRPETYKQWHLRYLRAGLKPMPIRPELAKELRDKAEAGFPKKFLFLEDDHWILQGWKGRVFSASSCWTSA</sequence>
<evidence type="ECO:0000256" key="1">
    <source>
        <dbReference type="ARBA" id="ARBA00023015"/>
    </source>
</evidence>
<dbReference type="Proteomes" id="UP001152484">
    <property type="component" value="Unassembled WGS sequence"/>
</dbReference>
<organism evidence="5 6">
    <name type="scientific">Cuscuta europaea</name>
    <name type="common">European dodder</name>
    <dbReference type="NCBI Taxonomy" id="41803"/>
    <lineage>
        <taxon>Eukaryota</taxon>
        <taxon>Viridiplantae</taxon>
        <taxon>Streptophyta</taxon>
        <taxon>Embryophyta</taxon>
        <taxon>Tracheophyta</taxon>
        <taxon>Spermatophyta</taxon>
        <taxon>Magnoliopsida</taxon>
        <taxon>eudicotyledons</taxon>
        <taxon>Gunneridae</taxon>
        <taxon>Pentapetalae</taxon>
        <taxon>asterids</taxon>
        <taxon>lamiids</taxon>
        <taxon>Solanales</taxon>
        <taxon>Convolvulaceae</taxon>
        <taxon>Cuscuteae</taxon>
        <taxon>Cuscuta</taxon>
        <taxon>Cuscuta subgen. Cuscuta</taxon>
    </lineage>
</organism>
<keyword evidence="6" id="KW-1185">Reference proteome</keyword>
<protein>
    <recommendedName>
        <fullName evidence="7">Scarecrow-like protein 14</fullName>
    </recommendedName>
</protein>
<feature type="region of interest" description="VHIID" evidence="3">
    <location>
        <begin position="384"/>
        <end position="449"/>
    </location>
</feature>
<comment type="caution">
    <text evidence="5">The sequence shown here is derived from an EMBL/GenBank/DDBJ whole genome shotgun (WGS) entry which is preliminary data.</text>
</comment>
<feature type="region of interest" description="Disordered" evidence="4">
    <location>
        <begin position="222"/>
        <end position="255"/>
    </location>
</feature>
<evidence type="ECO:0000313" key="5">
    <source>
        <dbReference type="EMBL" id="CAH9094275.1"/>
    </source>
</evidence>
<dbReference type="AlphaFoldDB" id="A0A9P0ZBQ0"/>
<comment type="similarity">
    <text evidence="3">Belongs to the GRAS family.</text>
</comment>
<dbReference type="Pfam" id="PF03514">
    <property type="entry name" value="GRAS"/>
    <property type="match status" value="1"/>
</dbReference>
<evidence type="ECO:0000256" key="3">
    <source>
        <dbReference type="PROSITE-ProRule" id="PRU01191"/>
    </source>
</evidence>
<evidence type="ECO:0000313" key="6">
    <source>
        <dbReference type="Proteomes" id="UP001152484"/>
    </source>
</evidence>
<proteinExistence type="inferred from homology"/>
<dbReference type="OrthoDB" id="1311522at2759"/>
<evidence type="ECO:0000256" key="2">
    <source>
        <dbReference type="ARBA" id="ARBA00023163"/>
    </source>
</evidence>
<reference evidence="5" key="1">
    <citation type="submission" date="2022-07" db="EMBL/GenBank/DDBJ databases">
        <authorList>
            <person name="Macas J."/>
            <person name="Novak P."/>
            <person name="Neumann P."/>
        </authorList>
    </citation>
    <scope>NUCLEOTIDE SEQUENCE</scope>
</reference>
<feature type="region of interest" description="Leucine repeat II (LRII)" evidence="3">
    <location>
        <begin position="465"/>
        <end position="497"/>
    </location>
</feature>
<feature type="short sequence motif" description="VHIID" evidence="3">
    <location>
        <begin position="415"/>
        <end position="419"/>
    </location>
</feature>